<protein>
    <submittedName>
        <fullName evidence="2">Uncharacterized protein</fullName>
    </submittedName>
</protein>
<feature type="compositionally biased region" description="Basic and acidic residues" evidence="1">
    <location>
        <begin position="160"/>
        <end position="177"/>
    </location>
</feature>
<evidence type="ECO:0000313" key="2">
    <source>
        <dbReference type="EnsemblMetazoa" id="LLOJ006210-PA"/>
    </source>
</evidence>
<evidence type="ECO:0000256" key="1">
    <source>
        <dbReference type="SAM" id="MobiDB-lite"/>
    </source>
</evidence>
<sequence>MQQPQPMVSWGHKTHSFWPHEHRRYSSSSSYSSSDESEESEAPLQRLLRQSASAHHMPHTMTTSTDALSLDGILDSVSSGGSFSSPPNTPKKLQQHHQDCELYENNHLSCDSLERYNGALETLRLTHDGAKQAFSSTPDTINQAPLIPGRPARGDPVAEEVERRQRREDLEKQRKLSDWYYIKTSPKPRQPQLSPRRGDLELRKKKLPRGRIDGGSQRLRQQPPPLPRIPHQASDSAIVSDVQRNSCGTPHFPVQYQSERVERSPMVARRWHQARFGEMSSSSFEHVNLGSYPTQAKRLSSVHNLYENTTPRESLRPRDKFIIGPSRPLPRLPMSSLTSEQVSNVCFTTKTRDTIPKISDKHAPKEVPFGTISAPQPPIHNFPTCTESSRRIGVCFRRRSCLARQCRVAPHWILTLKVEHSGDGLKDQLHKLFTHNC</sequence>
<accession>A0A1B0EVC3</accession>
<evidence type="ECO:0000313" key="3">
    <source>
        <dbReference type="Proteomes" id="UP000092461"/>
    </source>
</evidence>
<dbReference type="VEuPathDB" id="VectorBase:LLOJ006210"/>
<feature type="region of interest" description="Disordered" evidence="1">
    <location>
        <begin position="21"/>
        <end position="44"/>
    </location>
</feature>
<dbReference type="Proteomes" id="UP000092461">
    <property type="component" value="Unassembled WGS sequence"/>
</dbReference>
<dbReference type="EMBL" id="AJWK01020018">
    <property type="status" value="NOT_ANNOTATED_CDS"/>
    <property type="molecule type" value="Genomic_DNA"/>
</dbReference>
<organism evidence="2 3">
    <name type="scientific">Lutzomyia longipalpis</name>
    <name type="common">Sand fly</name>
    <dbReference type="NCBI Taxonomy" id="7200"/>
    <lineage>
        <taxon>Eukaryota</taxon>
        <taxon>Metazoa</taxon>
        <taxon>Ecdysozoa</taxon>
        <taxon>Arthropoda</taxon>
        <taxon>Hexapoda</taxon>
        <taxon>Insecta</taxon>
        <taxon>Pterygota</taxon>
        <taxon>Neoptera</taxon>
        <taxon>Endopterygota</taxon>
        <taxon>Diptera</taxon>
        <taxon>Nematocera</taxon>
        <taxon>Psychodoidea</taxon>
        <taxon>Psychodidae</taxon>
        <taxon>Lutzomyia</taxon>
        <taxon>Lutzomyia</taxon>
    </lineage>
</organism>
<proteinExistence type="predicted"/>
<feature type="region of interest" description="Disordered" evidence="1">
    <location>
        <begin position="133"/>
        <end position="232"/>
    </location>
</feature>
<dbReference type="VEuPathDB" id="VectorBase:LLONM1_002903"/>
<name>A0A1B0EVC3_LUTLO</name>
<feature type="compositionally biased region" description="Polar residues" evidence="1">
    <location>
        <begin position="133"/>
        <end position="143"/>
    </location>
</feature>
<keyword evidence="3" id="KW-1185">Reference proteome</keyword>
<dbReference type="EnsemblMetazoa" id="LLOJ006210-RA">
    <property type="protein sequence ID" value="LLOJ006210-PA"/>
    <property type="gene ID" value="LLOJ006210"/>
</dbReference>
<reference evidence="2" key="1">
    <citation type="submission" date="2020-05" db="UniProtKB">
        <authorList>
            <consortium name="EnsemblMetazoa"/>
        </authorList>
    </citation>
    <scope>IDENTIFICATION</scope>
    <source>
        <strain evidence="2">Jacobina</strain>
    </source>
</reference>
<dbReference type="AlphaFoldDB" id="A0A1B0EVC3"/>